<name>A0A7L5BX18_9RHOB</name>
<organism evidence="2 3">
    <name type="scientific">Pikeienuella piscinae</name>
    <dbReference type="NCBI Taxonomy" id="2748098"/>
    <lineage>
        <taxon>Bacteria</taxon>
        <taxon>Pseudomonadati</taxon>
        <taxon>Pseudomonadota</taxon>
        <taxon>Alphaproteobacteria</taxon>
        <taxon>Rhodobacterales</taxon>
        <taxon>Paracoccaceae</taxon>
        <taxon>Pikeienuella</taxon>
    </lineage>
</organism>
<proteinExistence type="predicted"/>
<evidence type="ECO:0000256" key="1">
    <source>
        <dbReference type="SAM" id="SignalP"/>
    </source>
</evidence>
<sequence>MFRAMLFALLISTSATPAAGDGLDAWLNAVAAAERDFDASCDALRATQPPQGLVWLRLGPKGVEFVPADESAAAAAAFWAEAALGAEAAAKALYGRATGEGLEADPVMIETGPEGVAVHDGAALRRGDPCDALRRMVPALGGAGASMGGDPFDTARADAASRIPLAIGAAAVAPLEGAPAAGAFARGPDGITAEISANEDGGAFVALKASRDASPGEATLRIYDPGDRFHPVETIDLSILPGAAPAPADAMGALSPGGSIEGALSLGEVARIPVEIAETERIRFASRPGTDIAATLETADGRIVAADDDAGGGYGFAFSAELQPGRYFLSVSHCCGGGGAYAVTAKPN</sequence>
<keyword evidence="3" id="KW-1185">Reference proteome</keyword>
<feature type="signal peptide" evidence="1">
    <location>
        <begin position="1"/>
        <end position="19"/>
    </location>
</feature>
<evidence type="ECO:0000313" key="2">
    <source>
        <dbReference type="EMBL" id="QIE54786.1"/>
    </source>
</evidence>
<accession>A0A7L5BX18</accession>
<reference evidence="2 3" key="1">
    <citation type="submission" date="2020-02" db="EMBL/GenBank/DDBJ databases">
        <title>complete genome sequence of Rhodobacteraceae bacterium.</title>
        <authorList>
            <person name="Park J."/>
            <person name="Kim Y.-S."/>
            <person name="Kim K.-H."/>
        </authorList>
    </citation>
    <scope>NUCLEOTIDE SEQUENCE [LARGE SCALE GENOMIC DNA]</scope>
    <source>
        <strain evidence="2 3">RR4-56</strain>
    </source>
</reference>
<feature type="chain" id="PRO_5029736239" evidence="1">
    <location>
        <begin position="20"/>
        <end position="348"/>
    </location>
</feature>
<dbReference type="RefSeq" id="WP_165095619.1">
    <property type="nucleotide sequence ID" value="NZ_CP049056.1"/>
</dbReference>
<dbReference type="EMBL" id="CP049056">
    <property type="protein sequence ID" value="QIE54786.1"/>
    <property type="molecule type" value="Genomic_DNA"/>
</dbReference>
<dbReference type="KEGG" id="hdh:G5B40_04605"/>
<protein>
    <submittedName>
        <fullName evidence="2">Uncharacterized protein</fullName>
    </submittedName>
</protein>
<dbReference type="Proteomes" id="UP000503336">
    <property type="component" value="Chromosome"/>
</dbReference>
<dbReference type="AlphaFoldDB" id="A0A7L5BX18"/>
<evidence type="ECO:0000313" key="3">
    <source>
        <dbReference type="Proteomes" id="UP000503336"/>
    </source>
</evidence>
<keyword evidence="1" id="KW-0732">Signal</keyword>
<gene>
    <name evidence="2" type="ORF">G5B40_04605</name>
</gene>